<organism evidence="2 3">
    <name type="scientific">Wansuia hejianensis</name>
    <dbReference type="NCBI Taxonomy" id="2763667"/>
    <lineage>
        <taxon>Bacteria</taxon>
        <taxon>Bacillati</taxon>
        <taxon>Bacillota</taxon>
        <taxon>Clostridia</taxon>
        <taxon>Lachnospirales</taxon>
        <taxon>Lachnospiraceae</taxon>
        <taxon>Wansuia</taxon>
    </lineage>
</organism>
<evidence type="ECO:0000256" key="1">
    <source>
        <dbReference type="SAM" id="Phobius"/>
    </source>
</evidence>
<proteinExistence type="predicted"/>
<dbReference type="EMBL" id="CP060635">
    <property type="protein sequence ID" value="QNM08279.1"/>
    <property type="molecule type" value="Genomic_DNA"/>
</dbReference>
<dbReference type="Proteomes" id="UP000515860">
    <property type="component" value="Chromosome"/>
</dbReference>
<reference evidence="2 3" key="1">
    <citation type="submission" date="2020-08" db="EMBL/GenBank/DDBJ databases">
        <authorList>
            <person name="Liu C."/>
            <person name="Sun Q."/>
        </authorList>
    </citation>
    <scope>NUCLEOTIDE SEQUENCE [LARGE SCALE GENOMIC DNA]</scope>
    <source>
        <strain evidence="2 3">NSJ-29</strain>
    </source>
</reference>
<sequence length="392" mass="43195">MEKKRAGRQKSNRKEKTWRRAAVCGLLGTAGLIGGLYARSQTSVVNHLETGIVDISLQEYHLQEGTEVLWQGIPTVLPGMDISKIPRITNAGSDCYIRAKLTFTGTSQEKELEEGIYGQSDQWLHAEDGYYYYTEVLASEKSVDLFAGIKLPEDFLQEEEGREFELQIGVDAIQSANFQPDYSRESPWGDVEVLDCGKEGLYDLTLLKQADEEEFAVVYEGNTESLFTEGRDFFQNLPALMPGDSYTDSIVLKNTSDKPVRLYFHTEQLEDSGLLDKLRLAIWAPGDGGKQVYEGALRGEEISREFLLTTLPAGGTESFSFRLDVPVGLNNTYSISKSLVKWVFAADPESAYGTGGVKTGDPGSGSAVLGGVVAAVLVILAGMRAARRRKNR</sequence>
<keyword evidence="1" id="KW-0812">Transmembrane</keyword>
<name>A0A7G9GBU7_9FIRM</name>
<protein>
    <submittedName>
        <fullName evidence="2">Uncharacterized protein</fullName>
    </submittedName>
</protein>
<keyword evidence="3" id="KW-1185">Reference proteome</keyword>
<dbReference type="KEGG" id="whj:H9Q79_15555"/>
<feature type="transmembrane region" description="Helical" evidence="1">
    <location>
        <begin position="367"/>
        <end position="386"/>
    </location>
</feature>
<accession>A0A7G9GBU7</accession>
<keyword evidence="1" id="KW-1133">Transmembrane helix</keyword>
<dbReference type="AlphaFoldDB" id="A0A7G9GBU7"/>
<evidence type="ECO:0000313" key="2">
    <source>
        <dbReference type="EMBL" id="QNM08279.1"/>
    </source>
</evidence>
<gene>
    <name evidence="2" type="ORF">H9Q79_15555</name>
</gene>
<dbReference type="RefSeq" id="WP_118648281.1">
    <property type="nucleotide sequence ID" value="NZ_CP060635.1"/>
</dbReference>
<keyword evidence="1" id="KW-0472">Membrane</keyword>
<evidence type="ECO:0000313" key="3">
    <source>
        <dbReference type="Proteomes" id="UP000515860"/>
    </source>
</evidence>